<evidence type="ECO:0000259" key="4">
    <source>
        <dbReference type="Pfam" id="PF01494"/>
    </source>
</evidence>
<accession>A0ABY6RB48</accession>
<dbReference type="PANTHER" id="PTHR43004">
    <property type="entry name" value="TRK SYSTEM POTASSIUM UPTAKE PROTEIN"/>
    <property type="match status" value="1"/>
</dbReference>
<protein>
    <submittedName>
        <fullName evidence="5">FAD-dependent monooxygenase</fullName>
    </submittedName>
</protein>
<reference evidence="5" key="1">
    <citation type="submission" date="2021-09" db="EMBL/GenBank/DDBJ databases">
        <title>Complete genome sequence and metabolic characterization of Streptomyces tanashiensis DSM 731 the producer of antibacterial Kalafungin and diverse secondary metabolites.</title>
        <authorList>
            <person name="Abbasi M.N."/>
            <person name="Anwar M.N."/>
            <person name="Alam K."/>
            <person name="Shoaib M."/>
            <person name="Lin Z."/>
            <person name="Hayat M."/>
            <person name="Ali M.I."/>
            <person name="Malik H.M.T."/>
            <person name="Ahmed I."/>
            <person name="Li A."/>
            <person name="Hailong Wang H."/>
            <person name="Zhang Y."/>
        </authorList>
    </citation>
    <scope>NUCLEOTIDE SEQUENCE</scope>
    <source>
        <strain evidence="5">Kala</strain>
    </source>
</reference>
<organism evidence="5 6">
    <name type="scientific">Streptomyces tanashiensis</name>
    <dbReference type="NCBI Taxonomy" id="67367"/>
    <lineage>
        <taxon>Bacteria</taxon>
        <taxon>Bacillati</taxon>
        <taxon>Actinomycetota</taxon>
        <taxon>Actinomycetes</taxon>
        <taxon>Kitasatosporales</taxon>
        <taxon>Streptomycetaceae</taxon>
        <taxon>Streptomyces</taxon>
    </lineage>
</organism>
<dbReference type="InterPro" id="IPR036188">
    <property type="entry name" value="FAD/NAD-bd_sf"/>
</dbReference>
<evidence type="ECO:0000313" key="5">
    <source>
        <dbReference type="EMBL" id="UZX26729.1"/>
    </source>
</evidence>
<feature type="domain" description="FAD-binding" evidence="4">
    <location>
        <begin position="300"/>
        <end position="385"/>
    </location>
</feature>
<name>A0ABY6RB48_9ACTN</name>
<gene>
    <name evidence="5" type="ORF">LDH80_34750</name>
</gene>
<proteinExistence type="predicted"/>
<dbReference type="InterPro" id="IPR050641">
    <property type="entry name" value="RIFMO-like"/>
</dbReference>
<dbReference type="Gene3D" id="3.50.50.60">
    <property type="entry name" value="FAD/NAD(P)-binding domain"/>
    <property type="match status" value="1"/>
</dbReference>
<keyword evidence="2" id="KW-0285">Flavoprotein</keyword>
<dbReference type="InterPro" id="IPR002938">
    <property type="entry name" value="FAD-bd"/>
</dbReference>
<dbReference type="GO" id="GO:0004497">
    <property type="term" value="F:monooxygenase activity"/>
    <property type="evidence" value="ECO:0007669"/>
    <property type="project" value="UniProtKB-KW"/>
</dbReference>
<sequence length="574" mass="60526">MGYGIPPGASQSLEALVAHHRTTTDVLIVGAGPVGLSAAAELRRHGVHCRLVDRLPARLPYAKAVGIQPRTLELWDRMGLVRAVLEAAVPLRGQLLYVDGREQDRIELTMPPEVPYGFAALPQYETERLLEEYVARMGTVVERGTELVSFTQDRDGVTARLRAPSGADEELRVPYLIGCDGAHSVVRKTLGLSYEGGAFQEEYMLGDVVADWDLPPGYGIRSSRRAADGSTGDVLVCIPLPGAGRYRMSMRLPAELAATPGAAPAAPDGVAHGPEAGRVPGLADLQAVVDRLAPRPARLSGLRWSSVFRISHRIVDGYGRGRVFVAGDAAHIHPPTGAQGMNTGVQDACNLAWKLALVVRREAGPELLATYDTERRPVGEEVVGRTVRHAVQGIEADPEDRRTVLLREAQLLVGYRGGPLSGAPYGPPEAPQPGDRAPDCAGLTTPIAAFPMRLLDVLRGRPGHVVLLYGSDGAELAGAAAAARAFGGLTAVVILAADADDSAGPAEPSVPVYRDAAGEFARLYLPGGATGFVVRPDGQLGARFPLVGTAAALSGLLSALSVRRDTGLRNPVVA</sequence>
<dbReference type="GeneID" id="95604709"/>
<dbReference type="PRINTS" id="PR00420">
    <property type="entry name" value="RNGMNOXGNASE"/>
</dbReference>
<dbReference type="EMBL" id="CP084204">
    <property type="protein sequence ID" value="UZX26729.1"/>
    <property type="molecule type" value="Genomic_DNA"/>
</dbReference>
<keyword evidence="6" id="KW-1185">Reference proteome</keyword>
<evidence type="ECO:0000313" key="6">
    <source>
        <dbReference type="Proteomes" id="UP001164506"/>
    </source>
</evidence>
<dbReference type="Proteomes" id="UP001164506">
    <property type="component" value="Chromosome"/>
</dbReference>
<evidence type="ECO:0000256" key="1">
    <source>
        <dbReference type="ARBA" id="ARBA00001974"/>
    </source>
</evidence>
<dbReference type="Gene3D" id="3.40.30.120">
    <property type="match status" value="1"/>
</dbReference>
<keyword evidence="5" id="KW-0503">Monooxygenase</keyword>
<evidence type="ECO:0000256" key="3">
    <source>
        <dbReference type="ARBA" id="ARBA00022827"/>
    </source>
</evidence>
<dbReference type="PANTHER" id="PTHR43004:SF19">
    <property type="entry name" value="BINDING MONOOXYGENASE, PUTATIVE (JCVI)-RELATED"/>
    <property type="match status" value="1"/>
</dbReference>
<evidence type="ECO:0000256" key="2">
    <source>
        <dbReference type="ARBA" id="ARBA00022630"/>
    </source>
</evidence>
<dbReference type="RefSeq" id="WP_190102438.1">
    <property type="nucleotide sequence ID" value="NZ_BMUH01000002.1"/>
</dbReference>
<dbReference type="SUPFAM" id="SSF51905">
    <property type="entry name" value="FAD/NAD(P)-binding domain"/>
    <property type="match status" value="1"/>
</dbReference>
<keyword evidence="3" id="KW-0274">FAD</keyword>
<dbReference type="Pfam" id="PF01494">
    <property type="entry name" value="FAD_binding_3"/>
    <property type="match status" value="2"/>
</dbReference>
<dbReference type="Gene3D" id="3.30.70.2450">
    <property type="match status" value="1"/>
</dbReference>
<keyword evidence="5" id="KW-0560">Oxidoreductase</keyword>
<feature type="domain" description="FAD-binding" evidence="4">
    <location>
        <begin position="24"/>
        <end position="215"/>
    </location>
</feature>
<comment type="cofactor">
    <cofactor evidence="1">
        <name>FAD</name>
        <dbReference type="ChEBI" id="CHEBI:57692"/>
    </cofactor>
</comment>